<dbReference type="Gene3D" id="3.50.50.60">
    <property type="entry name" value="FAD/NAD(P)-binding domain"/>
    <property type="match status" value="2"/>
</dbReference>
<dbReference type="PANTHER" id="PTHR43563:SF1">
    <property type="entry name" value="AMINE OXIDASE [FLAVIN-CONTAINING] B"/>
    <property type="match status" value="1"/>
</dbReference>
<accession>A0ABU0RLH7</accession>
<evidence type="ECO:0000313" key="6">
    <source>
        <dbReference type="Proteomes" id="UP001223072"/>
    </source>
</evidence>
<dbReference type="PROSITE" id="PS51318">
    <property type="entry name" value="TAT"/>
    <property type="match status" value="1"/>
</dbReference>
<dbReference type="PRINTS" id="PR00757">
    <property type="entry name" value="AMINEOXDASEF"/>
</dbReference>
<evidence type="ECO:0000259" key="4">
    <source>
        <dbReference type="Pfam" id="PF01593"/>
    </source>
</evidence>
<evidence type="ECO:0000256" key="3">
    <source>
        <dbReference type="ARBA" id="ARBA00023002"/>
    </source>
</evidence>
<dbReference type="Proteomes" id="UP001223072">
    <property type="component" value="Unassembled WGS sequence"/>
</dbReference>
<evidence type="ECO:0000256" key="2">
    <source>
        <dbReference type="ARBA" id="ARBA00005995"/>
    </source>
</evidence>
<reference evidence="5 6" key="1">
    <citation type="submission" date="2023-07" db="EMBL/GenBank/DDBJ databases">
        <title>Comparative genomics of wheat-associated soil bacteria to identify genetic determinants of phenazine resistance.</title>
        <authorList>
            <person name="Mouncey N."/>
        </authorList>
    </citation>
    <scope>NUCLEOTIDE SEQUENCE [LARGE SCALE GENOMIC DNA]</scope>
    <source>
        <strain evidence="5 6">W2I16</strain>
    </source>
</reference>
<dbReference type="Gene3D" id="3.90.660.10">
    <property type="match status" value="2"/>
</dbReference>
<comment type="cofactor">
    <cofactor evidence="1">
        <name>FAD</name>
        <dbReference type="ChEBI" id="CHEBI:57692"/>
    </cofactor>
</comment>
<dbReference type="InterPro" id="IPR001613">
    <property type="entry name" value="Flavin_amine_oxidase"/>
</dbReference>
<keyword evidence="6" id="KW-1185">Reference proteome</keyword>
<dbReference type="SUPFAM" id="SSF51905">
    <property type="entry name" value="FAD/NAD(P)-binding domain"/>
    <property type="match status" value="1"/>
</dbReference>
<keyword evidence="3" id="KW-0560">Oxidoreductase</keyword>
<dbReference type="InterPro" id="IPR036188">
    <property type="entry name" value="FAD/NAD-bd_sf"/>
</dbReference>
<evidence type="ECO:0000313" key="5">
    <source>
        <dbReference type="EMBL" id="MDQ0932819.1"/>
    </source>
</evidence>
<evidence type="ECO:0000256" key="1">
    <source>
        <dbReference type="ARBA" id="ARBA00001974"/>
    </source>
</evidence>
<protein>
    <submittedName>
        <fullName evidence="5">Monoamine oxidase</fullName>
    </submittedName>
</protein>
<comment type="caution">
    <text evidence="5">The sequence shown here is derived from an EMBL/GenBank/DDBJ whole genome shotgun (WGS) entry which is preliminary data.</text>
</comment>
<feature type="domain" description="Amine oxidase" evidence="4">
    <location>
        <begin position="58"/>
        <end position="472"/>
    </location>
</feature>
<proteinExistence type="inferred from homology"/>
<dbReference type="InterPro" id="IPR006311">
    <property type="entry name" value="TAT_signal"/>
</dbReference>
<dbReference type="RefSeq" id="WP_307626684.1">
    <property type="nucleotide sequence ID" value="NZ_JAUSZS010000003.1"/>
</dbReference>
<dbReference type="PANTHER" id="PTHR43563">
    <property type="entry name" value="AMINE OXIDASE"/>
    <property type="match status" value="1"/>
</dbReference>
<sequence>MSFEDAGRGHIRARGLERRSVLKLAAGAAAVGAVGVGTSAPAHADVAPYNVIVIGAGFAGVAAARELRSYGMSPLILEARNRIGGRTWTDTMAGKRIELGGSWFSQHQSLVMKELRRYGLSLTPEGVAPQRTIFPAVGGGFRDLDALQGFAENEALMVRLFDGSRDYYPQPLSPLAGGAALRAADKKSLLDRLNELNLTRQERLLISSLTAGYSGGKSADGGLTALAAWWALPGHDVAGWNSLIGQVNDSGGTLGLLQRMLADAKAQLLYNSPVATVSDSGSSVTVTTRDGRSFTAPTAVVAVPANVWKDIRFSPGLPPVHQEVATQGSGVYKVTKFWIRVSGVPKYIQAAGQEGHPISALFSYYDLGGGQQMLIGFAEDPALNASDIAQLQPVVRQMLPNAVIHEVRASNWGTDQFARGGWALRRPGQLTRHLPDIQNTVGRLSFANDGIASGWVGFIDGAIETGVRAAQQASGRA</sequence>
<gene>
    <name evidence="5" type="ORF">QFZ49_002749</name>
</gene>
<dbReference type="Pfam" id="PF01593">
    <property type="entry name" value="Amino_oxidase"/>
    <property type="match status" value="1"/>
</dbReference>
<comment type="similarity">
    <text evidence="2">Belongs to the flavin monoamine oxidase family.</text>
</comment>
<dbReference type="InterPro" id="IPR002937">
    <property type="entry name" value="Amino_oxidase"/>
</dbReference>
<dbReference type="InterPro" id="IPR050703">
    <property type="entry name" value="Flavin_MAO"/>
</dbReference>
<name>A0ABU0RLH7_9ACTN</name>
<dbReference type="EMBL" id="JAUSZS010000003">
    <property type="protein sequence ID" value="MDQ0932819.1"/>
    <property type="molecule type" value="Genomic_DNA"/>
</dbReference>
<organism evidence="5 6">
    <name type="scientific">Streptomyces turgidiscabies</name>
    <dbReference type="NCBI Taxonomy" id="85558"/>
    <lineage>
        <taxon>Bacteria</taxon>
        <taxon>Bacillati</taxon>
        <taxon>Actinomycetota</taxon>
        <taxon>Actinomycetes</taxon>
        <taxon>Kitasatosporales</taxon>
        <taxon>Streptomycetaceae</taxon>
        <taxon>Streptomyces</taxon>
    </lineage>
</organism>